<dbReference type="InterPro" id="IPR023415">
    <property type="entry name" value="LDLR_class-A_CS"/>
</dbReference>
<evidence type="ECO:0000256" key="13">
    <source>
        <dbReference type="PROSITE-ProRule" id="PRU00076"/>
    </source>
</evidence>
<dbReference type="PRINTS" id="PR00261">
    <property type="entry name" value="LDLRECEPTOR"/>
</dbReference>
<feature type="disulfide bond" evidence="14">
    <location>
        <begin position="906"/>
        <end position="918"/>
    </location>
</feature>
<feature type="disulfide bond" evidence="14">
    <location>
        <begin position="1103"/>
        <end position="1118"/>
    </location>
</feature>
<dbReference type="SMART" id="SM00135">
    <property type="entry name" value="LY"/>
    <property type="match status" value="12"/>
</dbReference>
<feature type="disulfide bond" evidence="14">
    <location>
        <begin position="913"/>
        <end position="931"/>
    </location>
</feature>
<dbReference type="InterPro" id="IPR000152">
    <property type="entry name" value="EGF-type_Asp/Asn_hydroxyl_site"/>
</dbReference>
<dbReference type="InterPro" id="IPR051221">
    <property type="entry name" value="LDLR-related"/>
</dbReference>
<dbReference type="GO" id="GO:0012505">
    <property type="term" value="C:endomembrane system"/>
    <property type="evidence" value="ECO:0007669"/>
    <property type="project" value="UniProtKB-SubCell"/>
</dbReference>
<keyword evidence="3 13" id="KW-0245">EGF-like domain</keyword>
<dbReference type="PROSITE" id="PS01187">
    <property type="entry name" value="EGF_CA"/>
    <property type="match status" value="2"/>
</dbReference>
<keyword evidence="9 16" id="KW-0472">Membrane</keyword>
<dbReference type="GO" id="GO:0042562">
    <property type="term" value="F:hormone binding"/>
    <property type="evidence" value="ECO:0007669"/>
    <property type="project" value="TreeGrafter"/>
</dbReference>
<dbReference type="CDD" id="cd00112">
    <property type="entry name" value="LDLa"/>
    <property type="match status" value="10"/>
</dbReference>
<feature type="domain" description="EGF-like" evidence="17">
    <location>
        <begin position="162"/>
        <end position="203"/>
    </location>
</feature>
<evidence type="ECO:0000256" key="10">
    <source>
        <dbReference type="ARBA" id="ARBA00023157"/>
    </source>
</evidence>
<reference evidence="18" key="1">
    <citation type="journal article" date="2020" name="Mar. Pollut. Bull.">
        <title>Cloning and molecular characterization of estrogen-related receptor (ERR) and vitellogenin genes in the brackish water flea Diaphanosoma celebensis exposed to bisphenol A and its structural analogues.</title>
        <authorList>
            <person name="In S."/>
            <person name="Cho H."/>
            <person name="Lee K.W."/>
            <person name="Won E.J."/>
            <person name="Lee Y.M."/>
        </authorList>
    </citation>
    <scope>NUCLEOTIDE SEQUENCE</scope>
</reference>
<name>A0A6M3U1C9_9CRUS</name>
<dbReference type="GO" id="GO:0016324">
    <property type="term" value="C:apical plasma membrane"/>
    <property type="evidence" value="ECO:0007669"/>
    <property type="project" value="TreeGrafter"/>
</dbReference>
<dbReference type="InterPro" id="IPR036055">
    <property type="entry name" value="LDL_receptor-like_sf"/>
</dbReference>
<evidence type="ECO:0000256" key="7">
    <source>
        <dbReference type="ARBA" id="ARBA00022737"/>
    </source>
</evidence>
<dbReference type="GO" id="GO:0006898">
    <property type="term" value="P:receptor-mediated endocytosis"/>
    <property type="evidence" value="ECO:0007669"/>
    <property type="project" value="TreeGrafter"/>
</dbReference>
<feature type="disulfide bond" evidence="14">
    <location>
        <begin position="870"/>
        <end position="888"/>
    </location>
</feature>
<comment type="caution">
    <text evidence="13">Lacks conserved residue(s) required for the propagation of feature annotation.</text>
</comment>
<feature type="disulfide bond" evidence="14">
    <location>
        <begin position="1049"/>
        <end position="1064"/>
    </location>
</feature>
<dbReference type="EMBL" id="MN180085">
    <property type="protein sequence ID" value="QJE49263.1"/>
    <property type="molecule type" value="mRNA"/>
</dbReference>
<keyword evidence="11 18" id="KW-0675">Receptor</keyword>
<dbReference type="InterPro" id="IPR001881">
    <property type="entry name" value="EGF-like_Ca-bd_dom"/>
</dbReference>
<feature type="disulfide bond" evidence="14">
    <location>
        <begin position="16"/>
        <end position="31"/>
    </location>
</feature>
<evidence type="ECO:0000256" key="14">
    <source>
        <dbReference type="PROSITE-ProRule" id="PRU00124"/>
    </source>
</evidence>
<proteinExistence type="evidence at transcript level"/>
<dbReference type="Pfam" id="PF00058">
    <property type="entry name" value="Ldl_recept_b"/>
    <property type="match status" value="2"/>
</dbReference>
<dbReference type="SMART" id="SM00181">
    <property type="entry name" value="EGF"/>
    <property type="match status" value="8"/>
</dbReference>
<dbReference type="PROSITE" id="PS00010">
    <property type="entry name" value="ASX_HYDROXYL"/>
    <property type="match status" value="2"/>
</dbReference>
<feature type="disulfide bond" evidence="14">
    <location>
        <begin position="4"/>
        <end position="22"/>
    </location>
</feature>
<dbReference type="SMART" id="SM00192">
    <property type="entry name" value="LDLa"/>
    <property type="match status" value="12"/>
</dbReference>
<evidence type="ECO:0000256" key="16">
    <source>
        <dbReference type="SAM" id="Phobius"/>
    </source>
</evidence>
<dbReference type="FunFam" id="4.10.400.10:FF:000045">
    <property type="entry name" value="Low-density lipoprotein receptor-related protein 2"/>
    <property type="match status" value="1"/>
</dbReference>
<evidence type="ECO:0000256" key="3">
    <source>
        <dbReference type="ARBA" id="ARBA00022536"/>
    </source>
</evidence>
<keyword evidence="8 16" id="KW-1133">Transmembrane helix</keyword>
<dbReference type="InterPro" id="IPR049883">
    <property type="entry name" value="NOTCH1_EGF-like"/>
</dbReference>
<dbReference type="FunFam" id="2.10.25.10:FF:000009">
    <property type="entry name" value="Low-density lipoprotein receptor isoform 1"/>
    <property type="match status" value="2"/>
</dbReference>
<feature type="disulfide bond" evidence="14">
    <location>
        <begin position="44"/>
        <end position="56"/>
    </location>
</feature>
<organism evidence="18">
    <name type="scientific">Diaphanosoma celebensis</name>
    <dbReference type="NCBI Taxonomy" id="2184134"/>
    <lineage>
        <taxon>Eukaryota</taxon>
        <taxon>Metazoa</taxon>
        <taxon>Ecdysozoa</taxon>
        <taxon>Arthropoda</taxon>
        <taxon>Crustacea</taxon>
        <taxon>Branchiopoda</taxon>
        <taxon>Diplostraca</taxon>
        <taxon>Cladocera</taxon>
        <taxon>Ctenopoda</taxon>
        <taxon>Sididae</taxon>
        <taxon>Diaphanosoma</taxon>
    </lineage>
</organism>
<evidence type="ECO:0000256" key="15">
    <source>
        <dbReference type="PROSITE-ProRule" id="PRU00461"/>
    </source>
</evidence>
<dbReference type="CDD" id="cd00054">
    <property type="entry name" value="EGF_CA"/>
    <property type="match status" value="2"/>
</dbReference>
<sequence>MQPCKNGHCVSAQFFCDGGNDCGDWSDEFNCTRSTSGVELSTPCPTNSFHCKGHMCIPQSWVCDGSDDCLDGSDEHQCSTVGECKNGFKCGKECILNQWVCDGEQDCADGSDEKECGPDAQYHHSCLPEHGWFNCSINGVNKCIPIKRACDNFTDCDDHSDEGDRCSMNVCLNNTCTHECYPTPKGPVCSCPIGFQAKGINCEDVDECQLYPPMCSQNCVNLNGSFQCSCEMGYSLSSDNHTCIGDGPEPVLFITTVREIRSLSLRSKDYMMVRSGVTQAHSITADFDDRFIFWAEKSNDNAGIYKSTMNGGAYDIVVSLGIEVVEDLDIDWVGRNIYFVDSGKKHIAVCDMQGTICTVVISDGLNKPRAIAVQPQSRLFFWSDWGSHPHIGSAGMDGSDRKEIVNTDIVWPNGVAVDDTMNRVYWSDAKLNRIESSQFDGSDRRILQASVNHPHAIDVFENLIFWADPVDHEVYSCNKFTGKNQQIIMKEASLTPTGLYVHHPSKQLEMFNPCWHVVCSHLCLLSPTTNGHRCACPVGMALNSDNRTCSVTVRQSSIIIASFTEMLQVTHQQIGRDRVVHLPVRSNLENIGAVVYNPLGHSIVYTDLSRRAIYSMHMETYHETLLFENVGVVEGLDIDPYTGNLYWTEISQGLLVVASSDINDRLILARGLHSPTCIVLAPERGLMFVVEGRVSHVISVWRMDGSWHEELVQVHGMVSSMSFDRHNLYFSDSVRGTIDRVDIDTKEKMTLRSHLGSPIALQATSDAIYWLTSYSNRVNWISKQGDSRAIRGFNVDVASNAEVQFRKLALIDNFDFSADHHCFKNSAGCSHICAPTPDGSECMCPLGMELDNTEHICQPVDCRDDEWFKCNNDTCIPSQYRCDGIVDCTSGEDEKSCKNETPALGCTAKQFECRGGGCIDALYYCDGEFDCHDESDEPSSCPPATCGKSEFACANKRSCIPTGAICDGQRDCADGSDEANCTSAQLCSSSQFYCTQSKICVPNLWVCDGDADCEHGEDESECSTSRRPCPINYIRCSSHTECVPRITLCNGADECLHATDDQLCRHLNDTSNNVPVPGDVTCAPYQFSCYLGSSECIPSSLKCDCHFDCLFGEDEEGCPSSCDSGLFRCPEEMKYINISWVCDGFNDCLNGEDERQAACGTPKPIEASQPDAPSLDPEFFDLKCWDSQFQCQSKHCIELSYVCDGHPDCPDGTDEGRNCSASCQANGGCPHKCISTPEAPICECDVGYEAVDNGHQCVDQDECMLEDPCAQLCSNTKGSYRCSCAEGYALEFDHHTCKALEGKPIFIVSSTNHIDLIADGGEERRQLVYSNTTIKDITYVNEDSTLSWITNEGLYSMDTLTSSSTTVYSFSGITPSALAYDRYSGNYYVTVVTSTAPGLDKSAIRVVSPSLSAEKTIVEDNTLYTDIALDSTMGLMFWSEHTRPHSGRILRSSMDGTTSQWLHSVEKVVFPTGMTLDTIKRRIYWTDLRLYTISSCDYNGNGQRTILSNTYGPPLSVAFFEHKIVWSNVDQKEVGIFDLGSRSVERVEMERTGHVLVSHSVLEAKLSPSRPCASNECGNGLCLVKSSTTHTCTCPANSDVISVDPFRCTSSKADPTDRSAVLIDDKDMVSSSGVTVASILICLAILTILAILGWVYYRRWRRTIGSPLKFRFRNALGLTEESTAWEESCDYSDRKMLYPKSEDDSDPHIVVDHNENHRSALVVPSQPRQTDSAYASQQSLVKSTSAAEFPDHSQQQLLPVSYSMKDQLLACEL</sequence>
<dbReference type="PROSITE" id="PS50068">
    <property type="entry name" value="LDLRA_2"/>
    <property type="match status" value="12"/>
</dbReference>
<feature type="disulfide bond" evidence="14">
    <location>
        <begin position="101"/>
        <end position="116"/>
    </location>
</feature>
<keyword evidence="5 16" id="KW-0812">Transmembrane</keyword>
<dbReference type="GO" id="GO:0005509">
    <property type="term" value="F:calcium ion binding"/>
    <property type="evidence" value="ECO:0007669"/>
    <property type="project" value="InterPro"/>
</dbReference>
<dbReference type="Gene3D" id="2.10.25.10">
    <property type="entry name" value="Laminin"/>
    <property type="match status" value="4"/>
</dbReference>
<feature type="repeat" description="LDL-receptor class B" evidence="15">
    <location>
        <begin position="335"/>
        <end position="377"/>
    </location>
</feature>
<evidence type="ECO:0000256" key="2">
    <source>
        <dbReference type="ARBA" id="ARBA00004479"/>
    </source>
</evidence>
<evidence type="ECO:0000256" key="4">
    <source>
        <dbReference type="ARBA" id="ARBA00022583"/>
    </source>
</evidence>
<dbReference type="Pfam" id="PF07645">
    <property type="entry name" value="EGF_CA"/>
    <property type="match status" value="2"/>
</dbReference>
<keyword evidence="4" id="KW-0254">Endocytosis</keyword>
<dbReference type="Pfam" id="PF00057">
    <property type="entry name" value="Ldl_recept_a"/>
    <property type="match status" value="10"/>
</dbReference>
<evidence type="ECO:0000256" key="1">
    <source>
        <dbReference type="ARBA" id="ARBA00004308"/>
    </source>
</evidence>
<evidence type="ECO:0000256" key="12">
    <source>
        <dbReference type="ARBA" id="ARBA00023180"/>
    </source>
</evidence>
<feature type="disulfide bond" evidence="14">
    <location>
        <begin position="966"/>
        <end position="981"/>
    </location>
</feature>
<dbReference type="PROSITE" id="PS01209">
    <property type="entry name" value="LDLRA_1"/>
    <property type="match status" value="7"/>
</dbReference>
<evidence type="ECO:0000256" key="11">
    <source>
        <dbReference type="ARBA" id="ARBA00023170"/>
    </source>
</evidence>
<dbReference type="InterPro" id="IPR002172">
    <property type="entry name" value="LDrepeatLR_classA_rpt"/>
</dbReference>
<feature type="disulfide bond" evidence="14">
    <location>
        <begin position="1007"/>
        <end position="1022"/>
    </location>
</feature>
<dbReference type="SMART" id="SM00179">
    <property type="entry name" value="EGF_CA"/>
    <property type="match status" value="3"/>
</dbReference>
<dbReference type="InterPro" id="IPR000033">
    <property type="entry name" value="LDLR_classB_rpt"/>
</dbReference>
<evidence type="ECO:0000256" key="5">
    <source>
        <dbReference type="ARBA" id="ARBA00022692"/>
    </source>
</evidence>
<dbReference type="InterPro" id="IPR011042">
    <property type="entry name" value="6-blade_b-propeller_TolB-like"/>
</dbReference>
<feature type="transmembrane region" description="Helical" evidence="16">
    <location>
        <begin position="1636"/>
        <end position="1657"/>
    </location>
</feature>
<keyword evidence="10 14" id="KW-1015">Disulfide bond</keyword>
<dbReference type="SUPFAM" id="SSF63825">
    <property type="entry name" value="YWTD domain"/>
    <property type="match status" value="3"/>
</dbReference>
<keyword evidence="6" id="KW-0732">Signal</keyword>
<feature type="repeat" description="LDL-receptor class B" evidence="15">
    <location>
        <begin position="1481"/>
        <end position="1523"/>
    </location>
</feature>
<dbReference type="SUPFAM" id="SSF57424">
    <property type="entry name" value="LDL receptor-like module"/>
    <property type="match status" value="11"/>
</dbReference>
<feature type="repeat" description="LDL-receptor class B" evidence="15">
    <location>
        <begin position="378"/>
        <end position="421"/>
    </location>
</feature>
<evidence type="ECO:0000256" key="9">
    <source>
        <dbReference type="ARBA" id="ARBA00023136"/>
    </source>
</evidence>
<dbReference type="SUPFAM" id="SSF57196">
    <property type="entry name" value="EGF/Laminin"/>
    <property type="match status" value="5"/>
</dbReference>
<protein>
    <submittedName>
        <fullName evidence="18">Vitellogenin receptor</fullName>
    </submittedName>
</protein>
<dbReference type="Gene3D" id="4.10.400.10">
    <property type="entry name" value="Low-density Lipoprotein Receptor"/>
    <property type="match status" value="9"/>
</dbReference>
<evidence type="ECO:0000259" key="17">
    <source>
        <dbReference type="PROSITE" id="PS50026"/>
    </source>
</evidence>
<keyword evidence="12" id="KW-0325">Glycoprotein</keyword>
<dbReference type="PROSITE" id="PS51120">
    <property type="entry name" value="LDLRB"/>
    <property type="match status" value="4"/>
</dbReference>
<keyword evidence="7" id="KW-0677">Repeat</keyword>
<dbReference type="FunFam" id="4.10.400.10:FF:000011">
    <property type="entry name" value="Low-density lipoprotein receptor-related protein 1"/>
    <property type="match status" value="1"/>
</dbReference>
<feature type="disulfide bond" evidence="14">
    <location>
        <begin position="51"/>
        <end position="69"/>
    </location>
</feature>
<dbReference type="GO" id="GO:0043235">
    <property type="term" value="C:receptor complex"/>
    <property type="evidence" value="ECO:0007669"/>
    <property type="project" value="TreeGrafter"/>
</dbReference>
<feature type="disulfide bond" evidence="14">
    <location>
        <begin position="1184"/>
        <end position="1196"/>
    </location>
</feature>
<dbReference type="PROSITE" id="PS01186">
    <property type="entry name" value="EGF_2"/>
    <property type="match status" value="3"/>
</dbReference>
<feature type="disulfide bond" evidence="14">
    <location>
        <begin position="63"/>
        <end position="78"/>
    </location>
</feature>
<feature type="repeat" description="LDL-receptor class B" evidence="15">
    <location>
        <begin position="422"/>
        <end position="463"/>
    </location>
</feature>
<dbReference type="FunFam" id="2.120.10.30:FF:000241">
    <property type="entry name" value="Low-density lipoprotein receptor-related protein 6"/>
    <property type="match status" value="1"/>
</dbReference>
<dbReference type="InterPro" id="IPR000742">
    <property type="entry name" value="EGF"/>
</dbReference>
<evidence type="ECO:0000256" key="8">
    <source>
        <dbReference type="ARBA" id="ARBA00022989"/>
    </source>
</evidence>
<evidence type="ECO:0000313" key="18">
    <source>
        <dbReference type="EMBL" id="QJE49263.1"/>
    </source>
</evidence>
<dbReference type="PROSITE" id="PS50026">
    <property type="entry name" value="EGF_3"/>
    <property type="match status" value="1"/>
</dbReference>
<comment type="subcellular location">
    <subcellularLocation>
        <location evidence="1">Endomembrane system</location>
    </subcellularLocation>
    <subcellularLocation>
        <location evidence="2">Membrane</location>
        <topology evidence="2">Single-pass type I membrane protein</topology>
    </subcellularLocation>
</comment>
<feature type="disulfide bond" evidence="14">
    <location>
        <begin position="882"/>
        <end position="897"/>
    </location>
</feature>
<dbReference type="PANTHER" id="PTHR22722:SF14">
    <property type="entry name" value="MEGALIN, ISOFORM A"/>
    <property type="match status" value="1"/>
</dbReference>
<dbReference type="PANTHER" id="PTHR22722">
    <property type="entry name" value="LOW-DENSITY LIPOPROTEIN RECEPTOR-RELATED PROTEIN 2-RELATED"/>
    <property type="match status" value="1"/>
</dbReference>
<dbReference type="InterPro" id="IPR018097">
    <property type="entry name" value="EGF_Ca-bd_CS"/>
</dbReference>
<accession>A0A6M3U1C9</accession>
<dbReference type="Gene3D" id="2.120.10.30">
    <property type="entry name" value="TolB, C-terminal domain"/>
    <property type="match status" value="3"/>
</dbReference>
<dbReference type="Gene3D" id="4.10.1220.10">
    <property type="entry name" value="EGF-type module"/>
    <property type="match status" value="2"/>
</dbReference>
<feature type="disulfide bond" evidence="14">
    <location>
        <begin position="1191"/>
        <end position="1209"/>
    </location>
</feature>
<evidence type="ECO:0000256" key="6">
    <source>
        <dbReference type="ARBA" id="ARBA00022729"/>
    </source>
</evidence>